<evidence type="ECO:0000313" key="2">
    <source>
        <dbReference type="Proteomes" id="UP001281761"/>
    </source>
</evidence>
<protein>
    <submittedName>
        <fullName evidence="1">Uncharacterized protein</fullName>
    </submittedName>
</protein>
<evidence type="ECO:0000313" key="1">
    <source>
        <dbReference type="EMBL" id="KAK2954254.1"/>
    </source>
</evidence>
<gene>
    <name evidence="1" type="ORF">BLNAU_10753</name>
</gene>
<organism evidence="1 2">
    <name type="scientific">Blattamonas nauphoetae</name>
    <dbReference type="NCBI Taxonomy" id="2049346"/>
    <lineage>
        <taxon>Eukaryota</taxon>
        <taxon>Metamonada</taxon>
        <taxon>Preaxostyla</taxon>
        <taxon>Oxymonadida</taxon>
        <taxon>Blattamonas</taxon>
    </lineage>
</organism>
<name>A0ABQ9XRE4_9EUKA</name>
<proteinExistence type="predicted"/>
<dbReference type="EMBL" id="JARBJD010000080">
    <property type="protein sequence ID" value="KAK2954254.1"/>
    <property type="molecule type" value="Genomic_DNA"/>
</dbReference>
<accession>A0ABQ9XRE4</accession>
<dbReference type="Proteomes" id="UP001281761">
    <property type="component" value="Unassembled WGS sequence"/>
</dbReference>
<reference evidence="1 2" key="1">
    <citation type="journal article" date="2022" name="bioRxiv">
        <title>Genomics of Preaxostyla Flagellates Illuminates Evolutionary Transitions and the Path Towards Mitochondrial Loss.</title>
        <authorList>
            <person name="Novak L.V.F."/>
            <person name="Treitli S.C."/>
            <person name="Pyrih J."/>
            <person name="Halakuc P."/>
            <person name="Pipaliya S.V."/>
            <person name="Vacek V."/>
            <person name="Brzon O."/>
            <person name="Soukal P."/>
            <person name="Eme L."/>
            <person name="Dacks J.B."/>
            <person name="Karnkowska A."/>
            <person name="Elias M."/>
            <person name="Hampl V."/>
        </authorList>
    </citation>
    <scope>NUCLEOTIDE SEQUENCE [LARGE SCALE GENOMIC DNA]</scope>
    <source>
        <strain evidence="1">NAU3</strain>
        <tissue evidence="1">Gut</tissue>
    </source>
</reference>
<sequence>MTLLSTKMNSSTVYSCPDCSAFLNWNEDISDSEHERAPVFRSLVAIVKLQPALDASLEGKAVRFLTFVSSQGQRAADAFLYSFRRTADRSLTDFTQSIVVLISSPNPVITIVAMKMVDCLIWNCSAKVRLSLIKADLVPQVINSLTPQSLPLPEAVDIHISVLETILSSIWLTTPDGLTQLKIEDENEQQAVHETVLKQVVTPSEKLLRICPYYQPTINFVLHMPLDRMEQYPGHEPSAALVEADKDQRTLRAVSGSSWTTNPVCV</sequence>
<keyword evidence="2" id="KW-1185">Reference proteome</keyword>
<comment type="caution">
    <text evidence="1">The sequence shown here is derived from an EMBL/GenBank/DDBJ whole genome shotgun (WGS) entry which is preliminary data.</text>
</comment>